<dbReference type="InterPro" id="IPR006016">
    <property type="entry name" value="UspA"/>
</dbReference>
<gene>
    <name evidence="3" type="ORF">GGD71_002402</name>
</gene>
<dbReference type="Pfam" id="PF00582">
    <property type="entry name" value="Usp"/>
    <property type="match status" value="1"/>
</dbReference>
<evidence type="ECO:0000256" key="1">
    <source>
        <dbReference type="ARBA" id="ARBA00008791"/>
    </source>
</evidence>
<feature type="domain" description="UspA" evidence="2">
    <location>
        <begin position="161"/>
        <end position="280"/>
    </location>
</feature>
<dbReference type="PANTHER" id="PTHR46268:SF15">
    <property type="entry name" value="UNIVERSAL STRESS PROTEIN HP_0031"/>
    <property type="match status" value="1"/>
</dbReference>
<dbReference type="CDD" id="cd00293">
    <property type="entry name" value="USP-like"/>
    <property type="match status" value="1"/>
</dbReference>
<evidence type="ECO:0000313" key="3">
    <source>
        <dbReference type="EMBL" id="MBB4221642.1"/>
    </source>
</evidence>
<protein>
    <submittedName>
        <fullName evidence="3">Nucleotide-binding universal stress UspA family protein</fullName>
    </submittedName>
</protein>
<sequence>MNYRTILVHLDHSDRSPVRGAVAARWARAQEAHLVGLVPTGLHDGVIPADAIATGMSDYIAESADYLRRRAEAIAREFRASIAASGPLSYEVRLADGATVDAVARHGRASDLVVLGQDDDSTRKDTTVRALAEQVLMEAGRPVLVVPSAGDAFERVPKDAIVAWDGSREAAVALRAALPALRNGVRVTLVSLRHPRDEDDARRLLVPDMIQYLLRHGVNARAESGVTEASFADALLSRVSELGADLLVMGGYGHSRLRERIMGGVTRQIFSQMTVPVLMAH</sequence>
<reference evidence="3 4" key="1">
    <citation type="submission" date="2020-08" db="EMBL/GenBank/DDBJ databases">
        <title>Genomic Encyclopedia of Type Strains, Phase IV (KMG-V): Genome sequencing to study the core and pangenomes of soil and plant-associated prokaryotes.</title>
        <authorList>
            <person name="Whitman W."/>
        </authorList>
    </citation>
    <scope>NUCLEOTIDE SEQUENCE [LARGE SCALE GENOMIC DNA]</scope>
    <source>
        <strain evidence="3 4">34/80</strain>
    </source>
</reference>
<dbReference type="InterPro" id="IPR006015">
    <property type="entry name" value="Universal_stress_UspA"/>
</dbReference>
<name>A0A840FKZ8_9BURK</name>
<dbReference type="AlphaFoldDB" id="A0A840FKZ8"/>
<dbReference type="EMBL" id="JACIFZ010000002">
    <property type="protein sequence ID" value="MBB4221642.1"/>
    <property type="molecule type" value="Genomic_DNA"/>
</dbReference>
<proteinExistence type="inferred from homology"/>
<evidence type="ECO:0000259" key="2">
    <source>
        <dbReference type="Pfam" id="PF00582"/>
    </source>
</evidence>
<dbReference type="RefSeq" id="WP_184637877.1">
    <property type="nucleotide sequence ID" value="NZ_JACIFZ010000002.1"/>
</dbReference>
<comment type="caution">
    <text evidence="3">The sequence shown here is derived from an EMBL/GenBank/DDBJ whole genome shotgun (WGS) entry which is preliminary data.</text>
</comment>
<accession>A0A840FKZ8</accession>
<evidence type="ECO:0000313" key="4">
    <source>
        <dbReference type="Proteomes" id="UP000524450"/>
    </source>
</evidence>
<dbReference type="Proteomes" id="UP000524450">
    <property type="component" value="Unassembled WGS sequence"/>
</dbReference>
<dbReference type="Gene3D" id="3.40.50.12370">
    <property type="match status" value="1"/>
</dbReference>
<organism evidence="3 4">
    <name type="scientific">Variovorax guangxiensis</name>
    <dbReference type="NCBI Taxonomy" id="1775474"/>
    <lineage>
        <taxon>Bacteria</taxon>
        <taxon>Pseudomonadati</taxon>
        <taxon>Pseudomonadota</taxon>
        <taxon>Betaproteobacteria</taxon>
        <taxon>Burkholderiales</taxon>
        <taxon>Comamonadaceae</taxon>
        <taxon>Variovorax</taxon>
    </lineage>
</organism>
<dbReference type="PRINTS" id="PR01438">
    <property type="entry name" value="UNVRSLSTRESS"/>
</dbReference>
<dbReference type="SUPFAM" id="SSF52402">
    <property type="entry name" value="Adenine nucleotide alpha hydrolases-like"/>
    <property type="match status" value="2"/>
</dbReference>
<dbReference type="PANTHER" id="PTHR46268">
    <property type="entry name" value="STRESS RESPONSE PROTEIN NHAX"/>
    <property type="match status" value="1"/>
</dbReference>
<comment type="similarity">
    <text evidence="1">Belongs to the universal stress protein A family.</text>
</comment>